<gene>
    <name evidence="1" type="ORF">OKIOD_LOCUS901</name>
    <name evidence="2" type="ORF">OKIOD_LOCUS906</name>
</gene>
<dbReference type="Proteomes" id="UP001158576">
    <property type="component" value="Chromosome PAR"/>
</dbReference>
<sequence length="412" mass="46507">MKIPIFAPIFLKDSILAQLCPDQDLGDLCESNCKEDLLSCLENCSTAACQEECYLTDVLCETKCPCNIYCPNGCEGCEHPLCNQPSCFEENELEYANCVESVKDKLSTCYDDCTNELEIDCYSACNDESLANIEKCPCMSGCDTGCPCENYTCSGTSRRLTHLGVSWQYPNYPPVFYMTDNMGLSMDTVEYEFVDKYTNSLIYADFAFLRGVLYIFGGDDYEYSVQKMNDDCTIEKVDIRPKYGHRSIAGIETFDDKIWLCFYEYKKCQYFDGETFEIADGRTADDHNYGSLCTGAWLKPAGTDHPVGHAKGECLTLEDGVLTMAGEEGKEIYLLRDLKWSNVGRLLTAVTVPTLVRLDDELILFAGSFTQDVQKMIWNGETIEDVEIIFEQPEEKIFTPIVFESFSNKCKA</sequence>
<evidence type="ECO:0000313" key="1">
    <source>
        <dbReference type="EMBL" id="CAG5079732.1"/>
    </source>
</evidence>
<evidence type="ECO:0000313" key="2">
    <source>
        <dbReference type="EMBL" id="CAG5079742.1"/>
    </source>
</evidence>
<dbReference type="SUPFAM" id="SSF50965">
    <property type="entry name" value="Galactose oxidase, central domain"/>
    <property type="match status" value="1"/>
</dbReference>
<reference evidence="2 3" key="1">
    <citation type="submission" date="2021-04" db="EMBL/GenBank/DDBJ databases">
        <authorList>
            <person name="Bliznina A."/>
        </authorList>
    </citation>
    <scope>NUCLEOTIDE SEQUENCE [LARGE SCALE GENOMIC DNA]</scope>
</reference>
<name>A0ABN7RMV1_OIKDI</name>
<dbReference type="EMBL" id="OU015568">
    <property type="protein sequence ID" value="CAG5079732.1"/>
    <property type="molecule type" value="Genomic_DNA"/>
</dbReference>
<organism evidence="2 3">
    <name type="scientific">Oikopleura dioica</name>
    <name type="common">Tunicate</name>
    <dbReference type="NCBI Taxonomy" id="34765"/>
    <lineage>
        <taxon>Eukaryota</taxon>
        <taxon>Metazoa</taxon>
        <taxon>Chordata</taxon>
        <taxon>Tunicata</taxon>
        <taxon>Appendicularia</taxon>
        <taxon>Copelata</taxon>
        <taxon>Oikopleuridae</taxon>
        <taxon>Oikopleura</taxon>
    </lineage>
</organism>
<keyword evidence="3" id="KW-1185">Reference proteome</keyword>
<evidence type="ECO:0000313" key="3">
    <source>
        <dbReference type="Proteomes" id="UP001158576"/>
    </source>
</evidence>
<dbReference type="EMBL" id="OU015568">
    <property type="protein sequence ID" value="CAG5079742.1"/>
    <property type="molecule type" value="Genomic_DNA"/>
</dbReference>
<dbReference type="InterPro" id="IPR011043">
    <property type="entry name" value="Gal_Oxase/kelch_b-propeller"/>
</dbReference>
<protein>
    <submittedName>
        <fullName evidence="1">Oidioi.mRNA.OKI2018_I69.PAR.g9343.t1.cds</fullName>
    </submittedName>
    <submittedName>
        <fullName evidence="2">Oidioi.mRNA.OKI2018_I69.PAR.g9348.t1.cds</fullName>
    </submittedName>
</protein>
<proteinExistence type="predicted"/>
<accession>A0ABN7RMV1</accession>